<keyword evidence="4 6" id="KW-0472">Membrane</keyword>
<feature type="coiled-coil region" evidence="5">
    <location>
        <begin position="75"/>
        <end position="138"/>
    </location>
</feature>
<proteinExistence type="predicted"/>
<comment type="subcellular location">
    <subcellularLocation>
        <location evidence="1">Membrane</location>
        <topology evidence="1">Single-pass membrane protein</topology>
    </subcellularLocation>
</comment>
<dbReference type="Proteomes" id="UP001065174">
    <property type="component" value="Chromosome"/>
</dbReference>
<dbReference type="EMBL" id="CP106679">
    <property type="protein sequence ID" value="UXP31596.1"/>
    <property type="molecule type" value="Genomic_DNA"/>
</dbReference>
<dbReference type="PANTHER" id="PTHR30386">
    <property type="entry name" value="MEMBRANE FUSION SUBUNIT OF EMRAB-TOLC MULTIDRUG EFFLUX PUMP"/>
    <property type="match status" value="1"/>
</dbReference>
<gene>
    <name evidence="7" type="ORF">N6H18_14685</name>
</gene>
<keyword evidence="3 6" id="KW-1133">Transmembrane helix</keyword>
<evidence type="ECO:0000256" key="5">
    <source>
        <dbReference type="SAM" id="Coils"/>
    </source>
</evidence>
<feature type="coiled-coil region" evidence="5">
    <location>
        <begin position="162"/>
        <end position="207"/>
    </location>
</feature>
<dbReference type="Gene3D" id="2.40.50.100">
    <property type="match status" value="1"/>
</dbReference>
<evidence type="ECO:0000256" key="6">
    <source>
        <dbReference type="SAM" id="Phobius"/>
    </source>
</evidence>
<evidence type="ECO:0000256" key="3">
    <source>
        <dbReference type="ARBA" id="ARBA00022989"/>
    </source>
</evidence>
<evidence type="ECO:0000256" key="1">
    <source>
        <dbReference type="ARBA" id="ARBA00004167"/>
    </source>
</evidence>
<keyword evidence="8" id="KW-1185">Reference proteome</keyword>
<keyword evidence="5" id="KW-0175">Coiled coil</keyword>
<dbReference type="InterPro" id="IPR050739">
    <property type="entry name" value="MFP"/>
</dbReference>
<dbReference type="Gene3D" id="1.10.287.470">
    <property type="entry name" value="Helix hairpin bin"/>
    <property type="match status" value="1"/>
</dbReference>
<accession>A0ABY6CM68</accession>
<evidence type="ECO:0000256" key="2">
    <source>
        <dbReference type="ARBA" id="ARBA00022692"/>
    </source>
</evidence>
<evidence type="ECO:0000256" key="4">
    <source>
        <dbReference type="ARBA" id="ARBA00023136"/>
    </source>
</evidence>
<evidence type="ECO:0000313" key="8">
    <source>
        <dbReference type="Proteomes" id="UP001065174"/>
    </source>
</evidence>
<reference evidence="7" key="1">
    <citation type="submission" date="2022-09" db="EMBL/GenBank/DDBJ databases">
        <title>Comparative genomics and taxonomic characterization of three novel marine species of genus Reichenbachiella exhibiting antioxidant and polysaccharide degradation activities.</title>
        <authorList>
            <person name="Muhammad N."/>
            <person name="Lee Y.-J."/>
            <person name="Ko J."/>
            <person name="Kim S.-G."/>
        </authorList>
    </citation>
    <scope>NUCLEOTIDE SEQUENCE</scope>
    <source>
        <strain evidence="7">BKB1-1</strain>
    </source>
</reference>
<sequence>MRKKANWFYILIVLMLVSMLFISGRYFKGSGEASIGIAQTSEYKVKTEKSAMVKSINVVPGMEVKEGELLVELTSEALEVEIAKLTNRIAVHKSERAEQAKLAHAEISYIKAQNGISIEELDADILELESEIKMNKALTMEYALDEKSSENSPMAIKIKSLKQQKQKHLEALNIKIEDVKQESTTELQLLENQIILLESELNLLDTEKSKLNKYATASGVVKNVYVKPGEQVDSYTPLLEINPLHPTTVVAYLVGKKPTALGVGKEVSVSSYDQRRNSVHGKVIGYGSVNELPEILQKSTAIKAFGQQVFIEIPAENTFFNGEKVLIK</sequence>
<keyword evidence="2 6" id="KW-0812">Transmembrane</keyword>
<organism evidence="7 8">
    <name type="scientific">Reichenbachiella agarivorans</name>
    <dbReference type="NCBI Taxonomy" id="2979464"/>
    <lineage>
        <taxon>Bacteria</taxon>
        <taxon>Pseudomonadati</taxon>
        <taxon>Bacteroidota</taxon>
        <taxon>Cytophagia</taxon>
        <taxon>Cytophagales</taxon>
        <taxon>Reichenbachiellaceae</taxon>
        <taxon>Reichenbachiella</taxon>
    </lineage>
</organism>
<protein>
    <submittedName>
        <fullName evidence="7">HlyD family secretion protein</fullName>
    </submittedName>
</protein>
<name>A0ABY6CM68_9BACT</name>
<feature type="transmembrane region" description="Helical" evidence="6">
    <location>
        <begin position="7"/>
        <end position="27"/>
    </location>
</feature>
<dbReference type="PANTHER" id="PTHR30386:SF26">
    <property type="entry name" value="TRANSPORT PROTEIN COMB"/>
    <property type="match status" value="1"/>
</dbReference>
<dbReference type="RefSeq" id="WP_262309035.1">
    <property type="nucleotide sequence ID" value="NZ_CP106679.1"/>
</dbReference>
<evidence type="ECO:0000313" key="7">
    <source>
        <dbReference type="EMBL" id="UXP31596.1"/>
    </source>
</evidence>